<evidence type="ECO:0000256" key="3">
    <source>
        <dbReference type="ARBA" id="ARBA00022729"/>
    </source>
</evidence>
<keyword evidence="6" id="KW-0812">Transmembrane</keyword>
<protein>
    <submittedName>
        <fullName evidence="7">ABC transporter substrate-binding protein</fullName>
    </submittedName>
</protein>
<dbReference type="Gene3D" id="3.40.190.10">
    <property type="entry name" value="Periplasmic binding protein-like II"/>
    <property type="match status" value="2"/>
</dbReference>
<keyword evidence="2" id="KW-0813">Transport</keyword>
<dbReference type="PANTHER" id="PTHR30222:SF17">
    <property type="entry name" value="SPERMIDINE_PUTRESCINE-BINDING PERIPLASMIC PROTEIN"/>
    <property type="match status" value="1"/>
</dbReference>
<evidence type="ECO:0000313" key="7">
    <source>
        <dbReference type="EMBL" id="CEQ02401.1"/>
    </source>
</evidence>
<dbReference type="CDD" id="cd13590">
    <property type="entry name" value="PBP2_PotD_PotF_like"/>
    <property type="match status" value="1"/>
</dbReference>
<proteinExistence type="predicted"/>
<feature type="binding site" evidence="5">
    <location>
        <position position="56"/>
    </location>
    <ligand>
        <name>spermidine</name>
        <dbReference type="ChEBI" id="CHEBI:57834"/>
    </ligand>
</feature>
<dbReference type="EMBL" id="CEKZ01000003">
    <property type="protein sequence ID" value="CEQ02401.1"/>
    <property type="molecule type" value="Genomic_DNA"/>
</dbReference>
<evidence type="ECO:0000256" key="1">
    <source>
        <dbReference type="ARBA" id="ARBA00004418"/>
    </source>
</evidence>
<evidence type="ECO:0000256" key="6">
    <source>
        <dbReference type="SAM" id="Phobius"/>
    </source>
</evidence>
<evidence type="ECO:0000256" key="5">
    <source>
        <dbReference type="PIRSR" id="PIRSR019574-1"/>
    </source>
</evidence>
<keyword evidence="3" id="KW-0732">Signal</keyword>
<reference evidence="7 8" key="1">
    <citation type="submission" date="2015-01" db="EMBL/GenBank/DDBJ databases">
        <authorList>
            <person name="Aslett A.Martin."/>
            <person name="De Silva Nishadi"/>
        </authorList>
    </citation>
    <scope>NUCLEOTIDE SEQUENCE [LARGE SCALE GENOMIC DNA]</scope>
    <source>
        <strain evidence="7 8">R28058</strain>
    </source>
</reference>
<dbReference type="GO" id="GO:0015846">
    <property type="term" value="P:polyamine transport"/>
    <property type="evidence" value="ECO:0007669"/>
    <property type="project" value="InterPro"/>
</dbReference>
<comment type="subcellular location">
    <subcellularLocation>
        <location evidence="1">Periplasm</location>
    </subcellularLocation>
</comment>
<keyword evidence="6" id="KW-0472">Membrane</keyword>
<keyword evidence="6" id="KW-1133">Transmembrane helix</keyword>
<dbReference type="GO" id="GO:0042597">
    <property type="term" value="C:periplasmic space"/>
    <property type="evidence" value="ECO:0007669"/>
    <property type="project" value="UniProtKB-SubCell"/>
</dbReference>
<gene>
    <name evidence="7" type="primary">potD_1</name>
    <name evidence="7" type="ORF">R28058_01341</name>
</gene>
<feature type="transmembrane region" description="Helical" evidence="6">
    <location>
        <begin position="21"/>
        <end position="40"/>
    </location>
</feature>
<keyword evidence="4" id="KW-0574">Periplasm</keyword>
<dbReference type="SUPFAM" id="SSF53850">
    <property type="entry name" value="Periplasmic binding protein-like II"/>
    <property type="match status" value="1"/>
</dbReference>
<dbReference type="InterPro" id="IPR001188">
    <property type="entry name" value="Sperm_putr-bd"/>
</dbReference>
<dbReference type="Proteomes" id="UP000049127">
    <property type="component" value="Unassembled WGS sequence"/>
</dbReference>
<dbReference type="InterPro" id="IPR006059">
    <property type="entry name" value="SBP"/>
</dbReference>
<organism evidence="7 8">
    <name type="scientific">Paraclostridium sordellii</name>
    <name type="common">Clostridium sordellii</name>
    <dbReference type="NCBI Taxonomy" id="1505"/>
    <lineage>
        <taxon>Bacteria</taxon>
        <taxon>Bacillati</taxon>
        <taxon>Bacillota</taxon>
        <taxon>Clostridia</taxon>
        <taxon>Peptostreptococcales</taxon>
        <taxon>Peptostreptococcaceae</taxon>
        <taxon>Paraclostridium</taxon>
    </lineage>
</organism>
<sequence>MVLGIKINPKNNRKDCKMKKILKILSLSICIIVTGAFFVGCSNKTSAQITFLNYGENIDKETIKQFEKKYGIKVHIETFDDMETMYQKISKGAGQYDVILVSDALMPRMIKNNLVQKLNKDNIPNISQMDKDYLNLKIDPGNKYSVPYMFGTVGLIYNKDVVKEKVDSWDILWNEKYKDKIFMFDTHRDTMGAALKKLGYSLNTTNPKEIEEAKNLLISQRKSVNPIYGVDNGTTMIPAGESDINMIWSGEGLNLQEENPNLVYVVPKEGANFWIDSLCIPNNAKNVEGAEKFINFVSDKESALRIADEIGYTTPNKEARLKQPEKVKNNPNAYMPKEIMERCEIYTDFPSDVKRLYDDAWTQIKSDN</sequence>
<evidence type="ECO:0000256" key="2">
    <source>
        <dbReference type="ARBA" id="ARBA00022448"/>
    </source>
</evidence>
<dbReference type="PIRSF" id="PIRSF019574">
    <property type="entry name" value="Periplasmic_polyamine_BP"/>
    <property type="match status" value="1"/>
</dbReference>
<dbReference type="Pfam" id="PF13416">
    <property type="entry name" value="SBP_bac_8"/>
    <property type="match status" value="1"/>
</dbReference>
<name>A0A0C7G935_PARSO</name>
<dbReference type="GO" id="GO:0019808">
    <property type="term" value="F:polyamine binding"/>
    <property type="evidence" value="ECO:0007669"/>
    <property type="project" value="InterPro"/>
</dbReference>
<evidence type="ECO:0000313" key="8">
    <source>
        <dbReference type="Proteomes" id="UP000049127"/>
    </source>
</evidence>
<dbReference type="PANTHER" id="PTHR30222">
    <property type="entry name" value="SPERMIDINE/PUTRESCINE-BINDING PERIPLASMIC PROTEIN"/>
    <property type="match status" value="1"/>
</dbReference>
<accession>A0A0C7G935</accession>
<dbReference type="AlphaFoldDB" id="A0A0C7G935"/>
<evidence type="ECO:0000256" key="4">
    <source>
        <dbReference type="ARBA" id="ARBA00022764"/>
    </source>
</evidence>
<dbReference type="PRINTS" id="PR00909">
    <property type="entry name" value="SPERMDNBNDNG"/>
</dbReference>